<dbReference type="RefSeq" id="WP_011246183.1">
    <property type="nucleotide sequence ID" value="NC_006582.1"/>
</dbReference>
<reference evidence="5 6" key="2">
    <citation type="journal article" date="1995" name="Appl. Microbiol. Biotechnol.">
        <title>Purification and properties of an alkaline protease from alkalophilic Bacillus sp. KSM-K16.</title>
        <authorList>
            <person name="Kobayashi T."/>
            <person name="Hakamada Y."/>
            <person name="Adachi S."/>
            <person name="Hitomi J."/>
            <person name="Yoshimatsu T."/>
            <person name="Koike K."/>
            <person name="Kawai S."/>
            <person name="Ito S."/>
        </authorList>
    </citation>
    <scope>NUCLEOTIDE SEQUENCE [LARGE SCALE GENOMIC DNA]</scope>
    <source>
        <strain evidence="5 6">KSM-K16</strain>
    </source>
</reference>
<keyword evidence="1" id="KW-1188">Viral release from host cell</keyword>
<dbReference type="eggNOG" id="COG3740">
    <property type="taxonomic scope" value="Bacteria"/>
</dbReference>
<evidence type="ECO:0000259" key="4">
    <source>
        <dbReference type="Pfam" id="PF04586"/>
    </source>
</evidence>
<keyword evidence="2 5" id="KW-0645">Protease</keyword>
<keyword evidence="3" id="KW-0378">Hydrolase</keyword>
<dbReference type="InterPro" id="IPR006433">
    <property type="entry name" value="Prohead_protease"/>
</dbReference>
<dbReference type="KEGG" id="bcl:ABC1332"/>
<reference evidence="5 6" key="1">
    <citation type="journal article" date="1994" name="J. Ferment. Bioeng.">
        <title>Molecular cloning and nucleotide sequence of the gene for an alkaline protease from the alkalophilic Bacillus sp. KSM-K16.</title>
        <authorList>
            <person name="Hakamada Y."/>
            <person name="Kobayashi T."/>
            <person name="Hitomi J."/>
            <person name="Kawai S."/>
            <person name="Ito S."/>
        </authorList>
    </citation>
    <scope>NUCLEOTIDE SEQUENCE [LARGE SCALE GENOMIC DNA]</scope>
    <source>
        <strain evidence="5 6">KSM-K16</strain>
    </source>
</reference>
<dbReference type="EMBL" id="AP006627">
    <property type="protein sequence ID" value="BAD63870.1"/>
    <property type="molecule type" value="Genomic_DNA"/>
</dbReference>
<sequence length="210" mass="24504">MDKNQEIRQLTTKIEVRSLEGEEEKGEYIEGYALKFEKWSERLYYFKEIISRGALDEADMSNVIACFNHKQDYPLARNTVDGDIGKLELFVDNIGLRFRFKPTATSYAKDLIENIRSGVVNQCSFVFTMDYSDESVDEWRYNEDEDIYERRIHKFAAINDISIVTTPAYSDTEAVVGARSKEKVNQLWEARKKPKAELEKMKLELDLLNL</sequence>
<dbReference type="NCBIfam" id="TIGR01543">
    <property type="entry name" value="proheadase_HK97"/>
    <property type="match status" value="1"/>
</dbReference>
<dbReference type="HOGENOM" id="CLU_097078_0_1_9"/>
<name>Q5WID5_SHOC1</name>
<evidence type="ECO:0000313" key="6">
    <source>
        <dbReference type="Proteomes" id="UP000001168"/>
    </source>
</evidence>
<reference evidence="5 6" key="3">
    <citation type="journal article" date="1997" name="Protein Eng.">
        <title>High-resolution crystal structure of M-protease: phylogeny aided analysis of the high-alkaline adaptation mechanism.</title>
        <authorList>
            <person name="Shirai T."/>
            <person name="Suzuki A."/>
            <person name="Yamane T."/>
            <person name="Ashida T."/>
            <person name="Kobayashi T."/>
            <person name="Ito S."/>
        </authorList>
    </citation>
    <scope>NUCLEOTIDE SEQUENCE [LARGE SCALE GENOMIC DNA]</scope>
    <source>
        <strain evidence="5 6">KSM-K16</strain>
    </source>
</reference>
<organism evidence="5 6">
    <name type="scientific">Shouchella clausii (strain KSM-K16)</name>
    <name type="common">Alkalihalobacillus clausii</name>
    <dbReference type="NCBI Taxonomy" id="66692"/>
    <lineage>
        <taxon>Bacteria</taxon>
        <taxon>Bacillati</taxon>
        <taxon>Bacillota</taxon>
        <taxon>Bacilli</taxon>
        <taxon>Bacillales</taxon>
        <taxon>Bacillaceae</taxon>
        <taxon>Shouchella</taxon>
    </lineage>
</organism>
<dbReference type="OrthoDB" id="64791at2"/>
<evidence type="ECO:0000256" key="2">
    <source>
        <dbReference type="ARBA" id="ARBA00022670"/>
    </source>
</evidence>
<dbReference type="AlphaFoldDB" id="Q5WID5"/>
<dbReference type="STRING" id="66692.ABC1332"/>
<keyword evidence="6" id="KW-1185">Reference proteome</keyword>
<evidence type="ECO:0000313" key="5">
    <source>
        <dbReference type="EMBL" id="BAD63870.1"/>
    </source>
</evidence>
<evidence type="ECO:0000256" key="3">
    <source>
        <dbReference type="ARBA" id="ARBA00022801"/>
    </source>
</evidence>
<dbReference type="GO" id="GO:0008233">
    <property type="term" value="F:peptidase activity"/>
    <property type="evidence" value="ECO:0007669"/>
    <property type="project" value="UniProtKB-KW"/>
</dbReference>
<dbReference type="InterPro" id="IPR054613">
    <property type="entry name" value="Peptidase_S78_dom"/>
</dbReference>
<evidence type="ECO:0000256" key="1">
    <source>
        <dbReference type="ARBA" id="ARBA00022612"/>
    </source>
</evidence>
<proteinExistence type="predicted"/>
<protein>
    <submittedName>
        <fullName evidence="5">Phage head maturation protease</fullName>
    </submittedName>
</protein>
<gene>
    <name evidence="5" type="ordered locus">ABC1332</name>
</gene>
<dbReference type="Pfam" id="PF04586">
    <property type="entry name" value="Peptidase_S78"/>
    <property type="match status" value="1"/>
</dbReference>
<accession>Q5WID5</accession>
<dbReference type="Proteomes" id="UP000001168">
    <property type="component" value="Chromosome"/>
</dbReference>
<reference evidence="6" key="4">
    <citation type="submission" date="2003-10" db="EMBL/GenBank/DDBJ databases">
        <title>The complete genome sequence of the alkaliphilic Bacillus clausii KSM-K16.</title>
        <authorList>
            <person name="Takaki Y."/>
            <person name="Kageyama Y."/>
            <person name="Shimamura S."/>
            <person name="Suzuki H."/>
            <person name="Nishi S."/>
            <person name="Hatada Y."/>
            <person name="Kawai S."/>
            <person name="Ito S."/>
            <person name="Horikoshi K."/>
        </authorList>
    </citation>
    <scope>NUCLEOTIDE SEQUENCE [LARGE SCALE GENOMIC DNA]</scope>
    <source>
        <strain evidence="6">KSM-K16</strain>
    </source>
</reference>
<dbReference type="GO" id="GO:0006508">
    <property type="term" value="P:proteolysis"/>
    <property type="evidence" value="ECO:0007669"/>
    <property type="project" value="UniProtKB-KW"/>
</dbReference>
<reference evidence="5 6" key="5">
    <citation type="journal article" date="2007" name="Extremophiles">
        <title>Intragenomic diversity of the V1 regions of 16S rRNA genes in high-alkaline protease-producing Bacillus clausii spp.</title>
        <authorList>
            <person name="Kageyama Y."/>
            <person name="Takaki Y."/>
            <person name="Shimamura S."/>
            <person name="Nishi S."/>
            <person name="Nogi Y."/>
            <person name="Uchimura K."/>
            <person name="Kobayashi T."/>
            <person name="Hitomi J."/>
            <person name="Ozaki K."/>
            <person name="Kawai S."/>
            <person name="Ito S."/>
            <person name="Horikoshi K."/>
        </authorList>
    </citation>
    <scope>NUCLEOTIDE SEQUENCE [LARGE SCALE GENOMIC DNA]</scope>
    <source>
        <strain evidence="5 6">KSM-K16</strain>
    </source>
</reference>
<feature type="domain" description="Prohead serine protease" evidence="4">
    <location>
        <begin position="13"/>
        <end position="185"/>
    </location>
</feature>